<dbReference type="RefSeq" id="WP_165094848.1">
    <property type="nucleotide sequence ID" value="NZ_CP049056.1"/>
</dbReference>
<sequence length="188" mass="20414">MLTEITPPAITAAVLDELSRHLRLSTGFADDQAEDMEAALLAAVAHLEGVLGLCFIPRTFAWRGGLDVHKATTAPIAPVRSLVSVSRVLANGGSEPVALPFFRLDQEVTRTRIISTALISDPLDFVFEAGFGADWDATPADLRRAALILAAENFDRRHATADRRAYAMHHGVAALIQPWRELRLGARP</sequence>
<dbReference type="Proteomes" id="UP000503336">
    <property type="component" value="Chromosome"/>
</dbReference>
<evidence type="ECO:0000313" key="2">
    <source>
        <dbReference type="Proteomes" id="UP000503336"/>
    </source>
</evidence>
<dbReference type="InterPro" id="IPR011738">
    <property type="entry name" value="Phage_CHP"/>
</dbReference>
<dbReference type="EMBL" id="CP049056">
    <property type="protein sequence ID" value="QIE54510.1"/>
    <property type="molecule type" value="Genomic_DNA"/>
</dbReference>
<evidence type="ECO:0000313" key="1">
    <source>
        <dbReference type="EMBL" id="QIE54510.1"/>
    </source>
</evidence>
<keyword evidence="2" id="KW-1185">Reference proteome</keyword>
<name>A0A7L5BSM3_9RHOB</name>
<dbReference type="Gene3D" id="1.10.3230.30">
    <property type="entry name" value="Phage gp6-like head-tail connector protein"/>
    <property type="match status" value="1"/>
</dbReference>
<dbReference type="CDD" id="cd08054">
    <property type="entry name" value="gp6"/>
    <property type="match status" value="1"/>
</dbReference>
<dbReference type="KEGG" id="hdh:G5B40_03115"/>
<proteinExistence type="predicted"/>
<dbReference type="NCBIfam" id="TIGR02215">
    <property type="entry name" value="phage_chp_gp8"/>
    <property type="match status" value="1"/>
</dbReference>
<reference evidence="1 2" key="1">
    <citation type="submission" date="2020-02" db="EMBL/GenBank/DDBJ databases">
        <title>complete genome sequence of Rhodobacteraceae bacterium.</title>
        <authorList>
            <person name="Park J."/>
            <person name="Kim Y.-S."/>
            <person name="Kim K.-H."/>
        </authorList>
    </citation>
    <scope>NUCLEOTIDE SEQUENCE [LARGE SCALE GENOMIC DNA]</scope>
    <source>
        <strain evidence="1 2">RR4-56</strain>
    </source>
</reference>
<organism evidence="1 2">
    <name type="scientific">Pikeienuella piscinae</name>
    <dbReference type="NCBI Taxonomy" id="2748098"/>
    <lineage>
        <taxon>Bacteria</taxon>
        <taxon>Pseudomonadati</taxon>
        <taxon>Pseudomonadota</taxon>
        <taxon>Alphaproteobacteria</taxon>
        <taxon>Rhodobacterales</taxon>
        <taxon>Paracoccaceae</taxon>
        <taxon>Pikeienuella</taxon>
    </lineage>
</organism>
<gene>
    <name evidence="1" type="ORF">G5B40_03115</name>
</gene>
<protein>
    <recommendedName>
        <fullName evidence="3">PhiE125 gp8 family phage protein</fullName>
    </recommendedName>
</protein>
<accession>A0A7L5BSM3</accession>
<dbReference type="AlphaFoldDB" id="A0A7L5BSM3"/>
<evidence type="ECO:0008006" key="3">
    <source>
        <dbReference type="Google" id="ProtNLM"/>
    </source>
</evidence>